<evidence type="ECO:0000256" key="1">
    <source>
        <dbReference type="ARBA" id="ARBA00008005"/>
    </source>
</evidence>
<feature type="domain" description="Tail sheath protein subtilisin-like" evidence="2">
    <location>
        <begin position="216"/>
        <end position="368"/>
    </location>
</feature>
<gene>
    <name evidence="3" type="ORF">JGUZn3_22400</name>
</gene>
<dbReference type="Pfam" id="PF04984">
    <property type="entry name" value="Phage_sheath_1"/>
    <property type="match status" value="1"/>
</dbReference>
<protein>
    <submittedName>
        <fullName evidence="3">Phage tail sheath protein subtilisin-like domain protein</fullName>
    </submittedName>
</protein>
<keyword evidence="4" id="KW-1185">Reference proteome</keyword>
<reference evidence="3 4" key="1">
    <citation type="submission" date="2020-08" db="EMBL/GenBank/DDBJ databases">
        <title>Complete genome sequence of Entomobacter blattae G55GP.</title>
        <authorList>
            <person name="Poehlein A."/>
            <person name="Guzman J."/>
            <person name="Daniel R."/>
            <person name="Vilcinskas A."/>
        </authorList>
    </citation>
    <scope>NUCLEOTIDE SEQUENCE [LARGE SCALE GENOMIC DNA]</scope>
    <source>
        <strain evidence="3 4">G55GP</strain>
    </source>
</reference>
<proteinExistence type="inferred from homology"/>
<organism evidence="3 4">
    <name type="scientific">Entomobacter blattae</name>
    <dbReference type="NCBI Taxonomy" id="2762277"/>
    <lineage>
        <taxon>Bacteria</taxon>
        <taxon>Pseudomonadati</taxon>
        <taxon>Pseudomonadota</taxon>
        <taxon>Alphaproteobacteria</taxon>
        <taxon>Acetobacterales</taxon>
        <taxon>Acetobacteraceae</taxon>
        <taxon>Entomobacter</taxon>
    </lineage>
</organism>
<dbReference type="PIRSF" id="PIRSF007349">
    <property type="entry name" value="Tsp_L"/>
    <property type="match status" value="1"/>
</dbReference>
<evidence type="ECO:0000313" key="3">
    <source>
        <dbReference type="EMBL" id="QNT79441.1"/>
    </source>
</evidence>
<evidence type="ECO:0000259" key="2">
    <source>
        <dbReference type="Pfam" id="PF04984"/>
    </source>
</evidence>
<dbReference type="KEGG" id="ebla:JGUZn3_22400"/>
<comment type="similarity">
    <text evidence="1">Belongs to the myoviridae tail sheath protein family.</text>
</comment>
<dbReference type="Proteomes" id="UP000516349">
    <property type="component" value="Chromosome"/>
</dbReference>
<dbReference type="EMBL" id="CP060244">
    <property type="protein sequence ID" value="QNT79441.1"/>
    <property type="molecule type" value="Genomic_DNA"/>
</dbReference>
<name>A0A7H1NUI1_9PROT</name>
<dbReference type="AlphaFoldDB" id="A0A7H1NUI1"/>
<sequence length="490" mass="52525">MAISIPNYSDSNIVPGFYFSLDNRNANTATITRRVLLIGQITSTAQATAGIVEQALAGSEANTRYGAGSQLAQMVLAYRNIDTFGEVWALPLADDAQATSATATITIENPASQEGVISLYIGDNLLSIRISRMDTTQTIAQAITTAVTANPTLPVSAIASNNSVMLTAKNKGESLNALSLTLNLLGASNGQTTPPGLKLTLTPFTGGAVNPVSALEVALSQLGDKFFDLFIIPYTDTESLDALEQFLNDTSGRWSPMAELYGHVLTAFSGTYGQATTLGNSRNNQHETILATSDSPSEPWKWAAQAGAQIALSIRQNPALPITQLELTVRPPTQQFPVSQRNSLLYDGISTFTVSDSGSVILERLVTTYTDNPAGLPDNSYRDIETLMTSVVCMQDLHTFLASQYGRFILVDDAAKIPAGVPATTAQLIKAAVVSRYRTQAQNLWVQNTDRFAANIRVENAGSGTVKLFLPYQFANQLRIIAGTLQFTKP</sequence>
<dbReference type="RefSeq" id="WP_203413604.1">
    <property type="nucleotide sequence ID" value="NZ_CP060244.1"/>
</dbReference>
<dbReference type="InterPro" id="IPR007067">
    <property type="entry name" value="Tail_sheath"/>
</dbReference>
<accession>A0A7H1NUI1</accession>
<dbReference type="InterPro" id="IPR035089">
    <property type="entry name" value="Phage_sheath_subtilisin"/>
</dbReference>
<evidence type="ECO:0000313" key="4">
    <source>
        <dbReference type="Proteomes" id="UP000516349"/>
    </source>
</evidence>